<reference evidence="7 8" key="1">
    <citation type="submission" date="2020-07" db="EMBL/GenBank/DDBJ databases">
        <title>Exploring microbial biodiversity for novel pathways involved in the catabolism of aromatic compounds derived from lignin.</title>
        <authorList>
            <person name="Elkins J."/>
        </authorList>
    </citation>
    <scope>NUCLEOTIDE SEQUENCE [LARGE SCALE GENOMIC DNA]</scope>
    <source>
        <strain evidence="7 8">H2C3B</strain>
    </source>
</reference>
<feature type="transmembrane region" description="Helical" evidence="5">
    <location>
        <begin position="20"/>
        <end position="40"/>
    </location>
</feature>
<dbReference type="Proteomes" id="UP000572540">
    <property type="component" value="Unassembled WGS sequence"/>
</dbReference>
<dbReference type="Pfam" id="PF00528">
    <property type="entry name" value="BPD_transp_1"/>
    <property type="match status" value="1"/>
</dbReference>
<name>A0A7Z0AYU8_9BURK</name>
<dbReference type="AlphaFoldDB" id="A0A7Z0AYU8"/>
<dbReference type="CDD" id="cd06261">
    <property type="entry name" value="TM_PBP2"/>
    <property type="match status" value="1"/>
</dbReference>
<evidence type="ECO:0000256" key="5">
    <source>
        <dbReference type="RuleBase" id="RU363032"/>
    </source>
</evidence>
<feature type="transmembrane region" description="Helical" evidence="5">
    <location>
        <begin position="104"/>
        <end position="125"/>
    </location>
</feature>
<evidence type="ECO:0000313" key="8">
    <source>
        <dbReference type="Proteomes" id="UP000572540"/>
    </source>
</evidence>
<keyword evidence="3 5" id="KW-1133">Transmembrane helix</keyword>
<protein>
    <submittedName>
        <fullName evidence="7">ABC-type anion transport system duplicated permease subunit</fullName>
    </submittedName>
</protein>
<proteinExistence type="inferred from homology"/>
<feature type="transmembrane region" description="Helical" evidence="5">
    <location>
        <begin position="238"/>
        <end position="256"/>
    </location>
</feature>
<dbReference type="SUPFAM" id="SSF161098">
    <property type="entry name" value="MetI-like"/>
    <property type="match status" value="1"/>
</dbReference>
<feature type="transmembrane region" description="Helical" evidence="5">
    <location>
        <begin position="73"/>
        <end position="92"/>
    </location>
</feature>
<dbReference type="GO" id="GO:0005886">
    <property type="term" value="C:plasma membrane"/>
    <property type="evidence" value="ECO:0007669"/>
    <property type="project" value="UniProtKB-SubCell"/>
</dbReference>
<evidence type="ECO:0000313" key="7">
    <source>
        <dbReference type="EMBL" id="NYH14103.1"/>
    </source>
</evidence>
<organism evidence="7 8">
    <name type="scientific">Paraburkholderia bryophila</name>
    <dbReference type="NCBI Taxonomy" id="420952"/>
    <lineage>
        <taxon>Bacteria</taxon>
        <taxon>Pseudomonadati</taxon>
        <taxon>Pseudomonadota</taxon>
        <taxon>Betaproteobacteria</taxon>
        <taxon>Burkholderiales</taxon>
        <taxon>Burkholderiaceae</taxon>
        <taxon>Paraburkholderia</taxon>
    </lineage>
</organism>
<comment type="similarity">
    <text evidence="5">Belongs to the binding-protein-dependent transport system permease family.</text>
</comment>
<sequence length="365" mass="40121">MEHHAEVLQGGRWYQHGPSWQDLAAVLLVLGMVILMGVGVRQMVAPLVVAHQPGLSLSPAALPLYTLRTVTRMLAALVASLIFTFTYATLAARNRRAEMILMPLLDVLQSVPILGYLSFTVVFFVSLFPGNVLGPELAAIFAIFTSQAWNMAFSFYQSLKTIPIGLDEASRSFRLSAWQRFWRLEVPFAMPGLIWNMMMSMSGGWFFVVAAEAISVGNLQIALPGVGSYVATAIQQRSLAAVGWAILAMTIAIVLYDQLLFRPMVAWADRFRPEDTAAQTVPRSWVLDLFRRSGFAARVAGPSWSHVAEGGPREADAATFRSSDPLVRASPRSGRALARCHSRGRCLRCVAARGIRPRLALVGRF</sequence>
<accession>A0A7Z0AYU8</accession>
<dbReference type="InterPro" id="IPR000515">
    <property type="entry name" value="MetI-like"/>
</dbReference>
<dbReference type="PROSITE" id="PS50928">
    <property type="entry name" value="ABC_TM1"/>
    <property type="match status" value="1"/>
</dbReference>
<dbReference type="PANTHER" id="PTHR42744">
    <property type="entry name" value="BINDING-PROTEIN-DEPENDENT TRANSPORT SYSTEMS INNER MEMBRANE COMPONENT"/>
    <property type="match status" value="1"/>
</dbReference>
<dbReference type="PANTHER" id="PTHR42744:SF1">
    <property type="entry name" value="BINDING-PROTEIN-DEPENDENT TRANSPORT SYSTEMS INNER MEMBRANE COMPONENT"/>
    <property type="match status" value="1"/>
</dbReference>
<dbReference type="InterPro" id="IPR035906">
    <property type="entry name" value="MetI-like_sf"/>
</dbReference>
<comment type="subcellular location">
    <subcellularLocation>
        <location evidence="1 5">Cell membrane</location>
        <topology evidence="1 5">Multi-pass membrane protein</topology>
    </subcellularLocation>
</comment>
<comment type="caution">
    <text evidence="7">The sequence shown here is derived from an EMBL/GenBank/DDBJ whole genome shotgun (WGS) entry which is preliminary data.</text>
</comment>
<dbReference type="EMBL" id="JACCAU010000001">
    <property type="protein sequence ID" value="NYH14103.1"/>
    <property type="molecule type" value="Genomic_DNA"/>
</dbReference>
<keyword evidence="5" id="KW-0813">Transport</keyword>
<evidence type="ECO:0000256" key="3">
    <source>
        <dbReference type="ARBA" id="ARBA00022989"/>
    </source>
</evidence>
<evidence type="ECO:0000256" key="4">
    <source>
        <dbReference type="ARBA" id="ARBA00023136"/>
    </source>
</evidence>
<feature type="domain" description="ABC transmembrane type-1" evidence="6">
    <location>
        <begin position="66"/>
        <end position="257"/>
    </location>
</feature>
<evidence type="ECO:0000259" key="6">
    <source>
        <dbReference type="PROSITE" id="PS50928"/>
    </source>
</evidence>
<feature type="transmembrane region" description="Helical" evidence="5">
    <location>
        <begin position="204"/>
        <end position="226"/>
    </location>
</feature>
<dbReference type="Gene3D" id="1.10.3720.10">
    <property type="entry name" value="MetI-like"/>
    <property type="match status" value="1"/>
</dbReference>
<gene>
    <name evidence="7" type="ORF">GGD41_001331</name>
</gene>
<dbReference type="GO" id="GO:0055085">
    <property type="term" value="P:transmembrane transport"/>
    <property type="evidence" value="ECO:0007669"/>
    <property type="project" value="InterPro"/>
</dbReference>
<evidence type="ECO:0000256" key="2">
    <source>
        <dbReference type="ARBA" id="ARBA00022692"/>
    </source>
</evidence>
<keyword evidence="4 5" id="KW-0472">Membrane</keyword>
<keyword evidence="2 5" id="KW-0812">Transmembrane</keyword>
<evidence type="ECO:0000256" key="1">
    <source>
        <dbReference type="ARBA" id="ARBA00004651"/>
    </source>
</evidence>